<dbReference type="PROSITE" id="PS50111">
    <property type="entry name" value="CHEMOTAXIS_TRANSDUC_2"/>
    <property type="match status" value="1"/>
</dbReference>
<proteinExistence type="inferred from homology"/>
<dbReference type="GO" id="GO:0007165">
    <property type="term" value="P:signal transduction"/>
    <property type="evidence" value="ECO:0007669"/>
    <property type="project" value="UniProtKB-KW"/>
</dbReference>
<protein>
    <submittedName>
        <fullName evidence="8">HAMP domain-containing protein</fullName>
    </submittedName>
</protein>
<evidence type="ECO:0000256" key="2">
    <source>
        <dbReference type="ARBA" id="ARBA00029447"/>
    </source>
</evidence>
<dbReference type="SMART" id="SM00283">
    <property type="entry name" value="MA"/>
    <property type="match status" value="1"/>
</dbReference>
<dbReference type="Pfam" id="PF00672">
    <property type="entry name" value="HAMP"/>
    <property type="match status" value="1"/>
</dbReference>
<dbReference type="Proteomes" id="UP000435648">
    <property type="component" value="Chromosome"/>
</dbReference>
<dbReference type="PRINTS" id="PR00260">
    <property type="entry name" value="CHEMTRNSDUCR"/>
</dbReference>
<dbReference type="InterPro" id="IPR010910">
    <property type="entry name" value="Nitrate/nitrite_sensing_bac"/>
</dbReference>
<dbReference type="Pfam" id="PF08376">
    <property type="entry name" value="NIT"/>
    <property type="match status" value="1"/>
</dbReference>
<dbReference type="InterPro" id="IPR004089">
    <property type="entry name" value="MCPsignal_dom"/>
</dbReference>
<dbReference type="CDD" id="cd06225">
    <property type="entry name" value="HAMP"/>
    <property type="match status" value="1"/>
</dbReference>
<dbReference type="Pfam" id="PF00015">
    <property type="entry name" value="MCPsignal"/>
    <property type="match status" value="1"/>
</dbReference>
<dbReference type="KEGG" id="siw:GH266_06620"/>
<evidence type="ECO:0000256" key="4">
    <source>
        <dbReference type="SAM" id="Phobius"/>
    </source>
</evidence>
<evidence type="ECO:0000256" key="3">
    <source>
        <dbReference type="PROSITE-ProRule" id="PRU00284"/>
    </source>
</evidence>
<dbReference type="SUPFAM" id="SSF58104">
    <property type="entry name" value="Methyl-accepting chemotaxis protein (MCP) signaling domain"/>
    <property type="match status" value="1"/>
</dbReference>
<feature type="transmembrane region" description="Helical" evidence="4">
    <location>
        <begin position="324"/>
        <end position="346"/>
    </location>
</feature>
<dbReference type="SMART" id="SM00304">
    <property type="entry name" value="HAMP"/>
    <property type="match status" value="1"/>
</dbReference>
<keyword evidence="1 3" id="KW-0807">Transducer</keyword>
<feature type="domain" description="HAMP" evidence="6">
    <location>
        <begin position="347"/>
        <end position="400"/>
    </location>
</feature>
<dbReference type="GO" id="GO:0006935">
    <property type="term" value="P:chemotaxis"/>
    <property type="evidence" value="ECO:0007669"/>
    <property type="project" value="InterPro"/>
</dbReference>
<evidence type="ECO:0000259" key="6">
    <source>
        <dbReference type="PROSITE" id="PS50885"/>
    </source>
</evidence>
<dbReference type="PANTHER" id="PTHR32089">
    <property type="entry name" value="METHYL-ACCEPTING CHEMOTAXIS PROTEIN MCPB"/>
    <property type="match status" value="1"/>
</dbReference>
<dbReference type="PANTHER" id="PTHR32089:SF112">
    <property type="entry name" value="LYSOZYME-LIKE PROTEIN-RELATED"/>
    <property type="match status" value="1"/>
</dbReference>
<dbReference type="AlphaFoldDB" id="A0A857C5I9"/>
<dbReference type="EMBL" id="CP046908">
    <property type="protein sequence ID" value="QGZ34213.1"/>
    <property type="molecule type" value="Genomic_DNA"/>
</dbReference>
<dbReference type="PROSITE" id="PS50885">
    <property type="entry name" value="HAMP"/>
    <property type="match status" value="1"/>
</dbReference>
<dbReference type="GO" id="GO:0016020">
    <property type="term" value="C:membrane"/>
    <property type="evidence" value="ECO:0007669"/>
    <property type="project" value="InterPro"/>
</dbReference>
<feature type="domain" description="NIT" evidence="7">
    <location>
        <begin position="65"/>
        <end position="316"/>
    </location>
</feature>
<dbReference type="InterPro" id="IPR004090">
    <property type="entry name" value="Chemotax_Me-accpt_rcpt"/>
</dbReference>
<keyword evidence="4" id="KW-0812">Transmembrane</keyword>
<gene>
    <name evidence="8" type="ORF">GH266_06620</name>
</gene>
<name>A0A857C5I9_9HYPH</name>
<organism evidence="8 9">
    <name type="scientific">Stappia indica</name>
    <dbReference type="NCBI Taxonomy" id="538381"/>
    <lineage>
        <taxon>Bacteria</taxon>
        <taxon>Pseudomonadati</taxon>
        <taxon>Pseudomonadota</taxon>
        <taxon>Alphaproteobacteria</taxon>
        <taxon>Hyphomicrobiales</taxon>
        <taxon>Stappiaceae</taxon>
        <taxon>Stappia</taxon>
    </lineage>
</organism>
<keyword evidence="4" id="KW-0472">Membrane</keyword>
<reference evidence="8 9" key="1">
    <citation type="submission" date="2019-12" db="EMBL/GenBank/DDBJ databases">
        <title>The genome of Stappia indica PHM037.</title>
        <authorList>
            <person name="Kacar D."/>
            <person name="Galan B."/>
            <person name="Canedo L."/>
            <person name="Rodriguez P."/>
            <person name="de la Calle F."/>
            <person name="Garcia J.L."/>
        </authorList>
    </citation>
    <scope>NUCLEOTIDE SEQUENCE [LARGE SCALE GENOMIC DNA]</scope>
    <source>
        <strain evidence="8 9">PHM037</strain>
    </source>
</reference>
<sequence>MSFRSIFGEWNMFSGFVNRSIGLRLILLGALPLLGLLLVSFIELSGRFAQVREERFVAEVLDIAPVISEAVHQLQKERGMSSGFVGSKGVSFADGIAGQRQATDAAIARYLARIGEATGRIETDGFTRARDAAAKTLQDLSRVRADIDALRLESSDVGAYYTPVIGNLLDMVGGMPTLISAGDTLRPVLAYIALLQAKERAGLERATGAVGFGSGSFGEAVYRNFIRLGAMQEASLETFRRYASPQMLSAYETALSGAAAKEIDGLRQIAVSAPFGGDVSAVSGAKWFAVSTARIDLLKEVEDEVAGQIFVAASQRAADGQRAFLWQLGLVAGLVVVMAVIFAGVYRSIVPPLAELVGVMRRLAANDTGVEVTSVARRDEIGAMAGAVEIFRENAIERIELEHSLQEERLRERDRQSAIETMIAGFRSSVSSTLSTAGAKAGDMRSSAETLEEGASGAACDASAASHATQTASGNIQVVAAAAEELSASIREIAEQTSKASDLMASAAERAQLTNADVASLSQAAEQIGSVVNLIRDIAEQTNLLALNATIEAARAGEAGKGFAVVAAEVKNLAGQTAKATEDIAAQVTGIQASTRGAVGSIGEIAGVMANIRELTTTIAGAVEEQRAATQEIANSVIAASDGTDAVADNVTSVTSAIERTAQFAGNVSAVSSSLAEVTQQLAGEVETFLADIAVDLAARRAQVHAQMREAVVVTALGRRYRARVDEADVHQAAVSASARLELRQAVKLQLADGQVLAAIVAGGEGGRYTLRFEQPAPALVALVAA</sequence>
<feature type="domain" description="Methyl-accepting transducer" evidence="5">
    <location>
        <begin position="447"/>
        <end position="676"/>
    </location>
</feature>
<evidence type="ECO:0000256" key="1">
    <source>
        <dbReference type="ARBA" id="ARBA00023224"/>
    </source>
</evidence>
<evidence type="ECO:0000259" key="5">
    <source>
        <dbReference type="PROSITE" id="PS50111"/>
    </source>
</evidence>
<dbReference type="Gene3D" id="1.10.287.950">
    <property type="entry name" value="Methyl-accepting chemotaxis protein"/>
    <property type="match status" value="1"/>
</dbReference>
<comment type="similarity">
    <text evidence="2">Belongs to the methyl-accepting chemotaxis (MCP) protein family.</text>
</comment>
<dbReference type="InterPro" id="IPR013587">
    <property type="entry name" value="Nitrate/nitrite_sensing"/>
</dbReference>
<evidence type="ECO:0000313" key="8">
    <source>
        <dbReference type="EMBL" id="QGZ34213.1"/>
    </source>
</evidence>
<accession>A0A857C5I9</accession>
<dbReference type="PROSITE" id="PS50906">
    <property type="entry name" value="NIT"/>
    <property type="match status" value="1"/>
</dbReference>
<evidence type="ECO:0000313" key="9">
    <source>
        <dbReference type="Proteomes" id="UP000435648"/>
    </source>
</evidence>
<dbReference type="GO" id="GO:0004888">
    <property type="term" value="F:transmembrane signaling receptor activity"/>
    <property type="evidence" value="ECO:0007669"/>
    <property type="project" value="InterPro"/>
</dbReference>
<keyword evidence="4" id="KW-1133">Transmembrane helix</keyword>
<evidence type="ECO:0000259" key="7">
    <source>
        <dbReference type="PROSITE" id="PS50906"/>
    </source>
</evidence>
<dbReference type="InterPro" id="IPR003660">
    <property type="entry name" value="HAMP_dom"/>
</dbReference>
<dbReference type="Gene3D" id="6.10.340.10">
    <property type="match status" value="1"/>
</dbReference>
<feature type="transmembrane region" description="Helical" evidence="4">
    <location>
        <begin position="20"/>
        <end position="42"/>
    </location>
</feature>